<organism evidence="3 5">
    <name type="scientific">Cannabis sativa</name>
    <name type="common">Hemp</name>
    <name type="synonym">Marijuana</name>
    <dbReference type="NCBI Taxonomy" id="3483"/>
    <lineage>
        <taxon>Eukaryota</taxon>
        <taxon>Viridiplantae</taxon>
        <taxon>Streptophyta</taxon>
        <taxon>Embryophyta</taxon>
        <taxon>Tracheophyta</taxon>
        <taxon>Spermatophyta</taxon>
        <taxon>Magnoliopsida</taxon>
        <taxon>eudicotyledons</taxon>
        <taxon>Gunneridae</taxon>
        <taxon>Pentapetalae</taxon>
        <taxon>rosids</taxon>
        <taxon>fabids</taxon>
        <taxon>Rosales</taxon>
        <taxon>Cannabaceae</taxon>
        <taxon>Cannabis</taxon>
    </lineage>
</organism>
<comment type="caution">
    <text evidence="3">The sequence shown here is derived from an EMBL/GenBank/DDBJ whole genome shotgun (WGS) entry which is preliminary data.</text>
</comment>
<keyword evidence="5" id="KW-1185">Reference proteome</keyword>
<dbReference type="EMBL" id="JAATIQ010000017">
    <property type="protein sequence ID" value="KAF4400558.1"/>
    <property type="molecule type" value="Genomic_DNA"/>
</dbReference>
<evidence type="ECO:0000313" key="2">
    <source>
        <dbReference type="EMBL" id="KAF4355132.1"/>
    </source>
</evidence>
<feature type="region of interest" description="Disordered" evidence="1">
    <location>
        <begin position="63"/>
        <end position="124"/>
    </location>
</feature>
<evidence type="ECO:0000256" key="1">
    <source>
        <dbReference type="SAM" id="MobiDB-lite"/>
    </source>
</evidence>
<evidence type="ECO:0000313" key="4">
    <source>
        <dbReference type="Proteomes" id="UP000525078"/>
    </source>
</evidence>
<feature type="compositionally biased region" description="Basic and acidic residues" evidence="1">
    <location>
        <begin position="1"/>
        <end position="11"/>
    </location>
</feature>
<accession>A0A7J6I0P0</accession>
<reference evidence="4 5" key="1">
    <citation type="journal article" date="2020" name="bioRxiv">
        <title>Sequence and annotation of 42 cannabis genomes reveals extensive copy number variation in cannabinoid synthesis and pathogen resistance genes.</title>
        <authorList>
            <person name="Mckernan K.J."/>
            <person name="Helbert Y."/>
            <person name="Kane L.T."/>
            <person name="Ebling H."/>
            <person name="Zhang L."/>
            <person name="Liu B."/>
            <person name="Eaton Z."/>
            <person name="Mclaughlin S."/>
            <person name="Kingan S."/>
            <person name="Baybayan P."/>
            <person name="Concepcion G."/>
            <person name="Jordan M."/>
            <person name="Riva A."/>
            <person name="Barbazuk W."/>
            <person name="Harkins T."/>
        </authorList>
    </citation>
    <scope>NUCLEOTIDE SEQUENCE [LARGE SCALE GENOMIC DNA]</scope>
    <source>
        <strain evidence="4 5">cv. Jamaican Lion 4</strain>
        <strain evidence="3">Father</strain>
        <strain evidence="2">Mother</strain>
        <tissue evidence="3">Leaf</tissue>
    </source>
</reference>
<dbReference type="Proteomes" id="UP000583929">
    <property type="component" value="Unassembled WGS sequence"/>
</dbReference>
<evidence type="ECO:0000313" key="3">
    <source>
        <dbReference type="EMBL" id="KAF4400558.1"/>
    </source>
</evidence>
<proteinExistence type="predicted"/>
<feature type="compositionally biased region" description="Polar residues" evidence="1">
    <location>
        <begin position="68"/>
        <end position="87"/>
    </location>
</feature>
<sequence>MKDNSEKKDNQDEQEEADPQNIRTTEESNCTSFFMSSSPCCNFLCYAVKAFFKCLGYEYDPHDVNYSPLPTTQTSDQPSSKDPSQTKTPEEDQEETGITTVVLSRRTPPPRRQGPTRGGGGQNN</sequence>
<evidence type="ECO:0000313" key="5">
    <source>
        <dbReference type="Proteomes" id="UP000583929"/>
    </source>
</evidence>
<feature type="region of interest" description="Disordered" evidence="1">
    <location>
        <begin position="1"/>
        <end position="24"/>
    </location>
</feature>
<dbReference type="Proteomes" id="UP000525078">
    <property type="component" value="Unassembled WGS sequence"/>
</dbReference>
<name>A0A7J6I0P0_CANSA</name>
<protein>
    <submittedName>
        <fullName evidence="3">Uncharacterized protein</fullName>
    </submittedName>
</protein>
<gene>
    <name evidence="2" type="ORF">F8388_026057</name>
    <name evidence="3" type="ORF">G4B88_023351</name>
</gene>
<dbReference type="AlphaFoldDB" id="A0A7J6I0P0"/>
<dbReference type="EMBL" id="JAATIP010000269">
    <property type="protein sequence ID" value="KAF4355132.1"/>
    <property type="molecule type" value="Genomic_DNA"/>
</dbReference>